<reference evidence="1 2" key="1">
    <citation type="submission" date="2024-02" db="EMBL/GenBank/DDBJ databases">
        <authorList>
            <person name="Vignale AGUSTIN F."/>
            <person name="Sosa J E."/>
            <person name="Modenutti C."/>
        </authorList>
    </citation>
    <scope>NUCLEOTIDE SEQUENCE [LARGE SCALE GENOMIC DNA]</scope>
</reference>
<evidence type="ECO:0000313" key="1">
    <source>
        <dbReference type="EMBL" id="CAK9185863.1"/>
    </source>
</evidence>
<gene>
    <name evidence="1" type="ORF">ILEXP_LOCUS56311</name>
</gene>
<keyword evidence="2" id="KW-1185">Reference proteome</keyword>
<name>A0ABC8UXP8_9AQUA</name>
<dbReference type="PANTHER" id="PTHR33344">
    <property type="entry name" value="OS02G0761600 PROTEIN"/>
    <property type="match status" value="1"/>
</dbReference>
<accession>A0ABC8UXP8</accession>
<dbReference type="PANTHER" id="PTHR33344:SF1">
    <property type="entry name" value="OS06G0214100 PROTEIN"/>
    <property type="match status" value="1"/>
</dbReference>
<dbReference type="Proteomes" id="UP001642360">
    <property type="component" value="Unassembled WGS sequence"/>
</dbReference>
<protein>
    <submittedName>
        <fullName evidence="1">Uncharacterized protein</fullName>
    </submittedName>
</protein>
<dbReference type="AlphaFoldDB" id="A0ABC8UXP8"/>
<comment type="caution">
    <text evidence="1">The sequence shown here is derived from an EMBL/GenBank/DDBJ whole genome shotgun (WGS) entry which is preliminary data.</text>
</comment>
<dbReference type="EMBL" id="CAUOFW020009457">
    <property type="protein sequence ID" value="CAK9185863.1"/>
    <property type="molecule type" value="Genomic_DNA"/>
</dbReference>
<sequence>MVNCIQIMMVLLSDGALPIIKNPLMTVAKLAWIMLNMPKRAEKPRLNFKNKYSDSYRNAHPNAPVIVPWVSGVVGA</sequence>
<evidence type="ECO:0000313" key="2">
    <source>
        <dbReference type="Proteomes" id="UP001642360"/>
    </source>
</evidence>
<organism evidence="1 2">
    <name type="scientific">Ilex paraguariensis</name>
    <name type="common">yerba mate</name>
    <dbReference type="NCBI Taxonomy" id="185542"/>
    <lineage>
        <taxon>Eukaryota</taxon>
        <taxon>Viridiplantae</taxon>
        <taxon>Streptophyta</taxon>
        <taxon>Embryophyta</taxon>
        <taxon>Tracheophyta</taxon>
        <taxon>Spermatophyta</taxon>
        <taxon>Magnoliopsida</taxon>
        <taxon>eudicotyledons</taxon>
        <taxon>Gunneridae</taxon>
        <taxon>Pentapetalae</taxon>
        <taxon>asterids</taxon>
        <taxon>campanulids</taxon>
        <taxon>Aquifoliales</taxon>
        <taxon>Aquifoliaceae</taxon>
        <taxon>Ilex</taxon>
    </lineage>
</organism>
<proteinExistence type="predicted"/>